<dbReference type="RefSeq" id="WP_250750557.1">
    <property type="nucleotide sequence ID" value="NZ_CP098401.1"/>
</dbReference>
<organism evidence="2 3">
    <name type="scientific">Sphingomonas donggukensis</name>
    <dbReference type="NCBI Taxonomy" id="2949093"/>
    <lineage>
        <taxon>Bacteria</taxon>
        <taxon>Pseudomonadati</taxon>
        <taxon>Pseudomonadota</taxon>
        <taxon>Alphaproteobacteria</taxon>
        <taxon>Sphingomonadales</taxon>
        <taxon>Sphingomonadaceae</taxon>
        <taxon>Sphingomonas</taxon>
    </lineage>
</organism>
<sequence>MALVATLSERVCAPVPVTIPTHFRPSAATRSCDPLDPDEPADTPVLTTDRRLRRLAMLAADTGARFVREGLPHDPVAWLLAPRMLFSGRSAIDACQDREPFLRATLLHGLSLGLDADADELDALLSDDPDDGLGGDNDDYPDEADDETYEGDEASMRFDAPEMRLFSCIVEGPLGPGDRCVQAFCAMVAPDETWARRRLTTRYGTSLADAATVSEGFDCESTLAGMLLSEPMRRMLATVARNPACELGAGLDVQVEQRFAA</sequence>
<evidence type="ECO:0000313" key="2">
    <source>
        <dbReference type="EMBL" id="URW75042.1"/>
    </source>
</evidence>
<protein>
    <submittedName>
        <fullName evidence="2">Uncharacterized protein</fullName>
    </submittedName>
</protein>
<accession>A0ABY4TUB7</accession>
<reference evidence="2" key="1">
    <citation type="submission" date="2022-05" db="EMBL/GenBank/DDBJ databases">
        <title>Sphingomonas sp. strain RMG20 Genome sequencing and assembly.</title>
        <authorList>
            <person name="Kim I."/>
        </authorList>
    </citation>
    <scope>NUCLEOTIDE SEQUENCE</scope>
    <source>
        <strain evidence="2">RMG20</strain>
    </source>
</reference>
<evidence type="ECO:0000256" key="1">
    <source>
        <dbReference type="SAM" id="MobiDB-lite"/>
    </source>
</evidence>
<keyword evidence="3" id="KW-1185">Reference proteome</keyword>
<dbReference type="EMBL" id="CP098401">
    <property type="protein sequence ID" value="URW75042.1"/>
    <property type="molecule type" value="Genomic_DNA"/>
</dbReference>
<feature type="region of interest" description="Disordered" evidence="1">
    <location>
        <begin position="123"/>
        <end position="147"/>
    </location>
</feature>
<proteinExistence type="predicted"/>
<gene>
    <name evidence="2" type="ORF">M9980_10785</name>
</gene>
<name>A0ABY4TUB7_9SPHN</name>
<evidence type="ECO:0000313" key="3">
    <source>
        <dbReference type="Proteomes" id="UP001055580"/>
    </source>
</evidence>
<dbReference type="Proteomes" id="UP001055580">
    <property type="component" value="Chromosome"/>
</dbReference>